<gene>
    <name evidence="1" type="ORF">RRG08_007909</name>
</gene>
<proteinExistence type="predicted"/>
<comment type="caution">
    <text evidence="1">The sequence shown here is derived from an EMBL/GenBank/DDBJ whole genome shotgun (WGS) entry which is preliminary data.</text>
</comment>
<sequence>MSMSKAWRSELIVASKERIPTERPVKPIKQHWMPTTRSVTAKEATSMLVLVYRLLLLAITKINKLFSRNRATPAQTTE</sequence>
<organism evidence="1 2">
    <name type="scientific">Elysia crispata</name>
    <name type="common">lettuce slug</name>
    <dbReference type="NCBI Taxonomy" id="231223"/>
    <lineage>
        <taxon>Eukaryota</taxon>
        <taxon>Metazoa</taxon>
        <taxon>Spiralia</taxon>
        <taxon>Lophotrochozoa</taxon>
        <taxon>Mollusca</taxon>
        <taxon>Gastropoda</taxon>
        <taxon>Heterobranchia</taxon>
        <taxon>Euthyneura</taxon>
        <taxon>Panpulmonata</taxon>
        <taxon>Sacoglossa</taxon>
        <taxon>Placobranchoidea</taxon>
        <taxon>Plakobranchidae</taxon>
        <taxon>Elysia</taxon>
    </lineage>
</organism>
<reference evidence="1" key="1">
    <citation type="journal article" date="2023" name="G3 (Bethesda)">
        <title>A reference genome for the long-term kleptoplast-retaining sea slug Elysia crispata morphotype clarki.</title>
        <authorList>
            <person name="Eastman K.E."/>
            <person name="Pendleton A.L."/>
            <person name="Shaikh M.A."/>
            <person name="Suttiyut T."/>
            <person name="Ogas R."/>
            <person name="Tomko P."/>
            <person name="Gavelis G."/>
            <person name="Widhalm J.R."/>
            <person name="Wisecaver J.H."/>
        </authorList>
    </citation>
    <scope>NUCLEOTIDE SEQUENCE</scope>
    <source>
        <strain evidence="1">ECLA1</strain>
    </source>
</reference>
<evidence type="ECO:0000313" key="2">
    <source>
        <dbReference type="Proteomes" id="UP001283361"/>
    </source>
</evidence>
<protein>
    <submittedName>
        <fullName evidence="1">Uncharacterized protein</fullName>
    </submittedName>
</protein>
<dbReference type="AlphaFoldDB" id="A0AAE0XW87"/>
<keyword evidence="2" id="KW-1185">Reference proteome</keyword>
<dbReference type="EMBL" id="JAWDGP010007407">
    <property type="protein sequence ID" value="KAK3720288.1"/>
    <property type="molecule type" value="Genomic_DNA"/>
</dbReference>
<evidence type="ECO:0000313" key="1">
    <source>
        <dbReference type="EMBL" id="KAK3720288.1"/>
    </source>
</evidence>
<accession>A0AAE0XW87</accession>
<name>A0AAE0XW87_9GAST</name>
<dbReference type="Proteomes" id="UP001283361">
    <property type="component" value="Unassembled WGS sequence"/>
</dbReference>